<feature type="compositionally biased region" description="Gly residues" evidence="1">
    <location>
        <begin position="11"/>
        <end position="21"/>
    </location>
</feature>
<feature type="region of interest" description="Disordered" evidence="1">
    <location>
        <begin position="1"/>
        <end position="54"/>
    </location>
</feature>
<sequence>MGGEIPSEAGEGCGAPGGGDSGAHQHPPDRRPAAHAVLWPSRHGEDHHSPRHCPPALWSRAVQVKSFRA</sequence>
<evidence type="ECO:0000313" key="2">
    <source>
        <dbReference type="EMBL" id="JAE04239.1"/>
    </source>
</evidence>
<evidence type="ECO:0000256" key="1">
    <source>
        <dbReference type="SAM" id="MobiDB-lite"/>
    </source>
</evidence>
<reference evidence="2" key="1">
    <citation type="submission" date="2014-09" db="EMBL/GenBank/DDBJ databases">
        <authorList>
            <person name="Magalhaes I.L.F."/>
            <person name="Oliveira U."/>
            <person name="Santos F.R."/>
            <person name="Vidigal T.H.D.A."/>
            <person name="Brescovit A.D."/>
            <person name="Santos A.J."/>
        </authorList>
    </citation>
    <scope>NUCLEOTIDE SEQUENCE</scope>
    <source>
        <tissue evidence="2">Shoot tissue taken approximately 20 cm above the soil surface</tissue>
    </source>
</reference>
<reference evidence="2" key="2">
    <citation type="journal article" date="2015" name="Data Brief">
        <title>Shoot transcriptome of the giant reed, Arundo donax.</title>
        <authorList>
            <person name="Barrero R.A."/>
            <person name="Guerrero F.D."/>
            <person name="Moolhuijzen P."/>
            <person name="Goolsby J.A."/>
            <person name="Tidwell J."/>
            <person name="Bellgard S.E."/>
            <person name="Bellgard M.I."/>
        </authorList>
    </citation>
    <scope>NUCLEOTIDE SEQUENCE</scope>
    <source>
        <tissue evidence="2">Shoot tissue taken approximately 20 cm above the soil surface</tissue>
    </source>
</reference>
<organism evidence="2">
    <name type="scientific">Arundo donax</name>
    <name type="common">Giant reed</name>
    <name type="synonym">Donax arundinaceus</name>
    <dbReference type="NCBI Taxonomy" id="35708"/>
    <lineage>
        <taxon>Eukaryota</taxon>
        <taxon>Viridiplantae</taxon>
        <taxon>Streptophyta</taxon>
        <taxon>Embryophyta</taxon>
        <taxon>Tracheophyta</taxon>
        <taxon>Spermatophyta</taxon>
        <taxon>Magnoliopsida</taxon>
        <taxon>Liliopsida</taxon>
        <taxon>Poales</taxon>
        <taxon>Poaceae</taxon>
        <taxon>PACMAD clade</taxon>
        <taxon>Arundinoideae</taxon>
        <taxon>Arundineae</taxon>
        <taxon>Arundo</taxon>
    </lineage>
</organism>
<protein>
    <submittedName>
        <fullName evidence="2">Replication factor C subunit 2</fullName>
    </submittedName>
</protein>
<proteinExistence type="predicted"/>
<accession>A0A0A9EZ40</accession>
<name>A0A0A9EZ40_ARUDO</name>
<feature type="compositionally biased region" description="Low complexity" evidence="1">
    <location>
        <begin position="1"/>
        <end position="10"/>
    </location>
</feature>
<dbReference type="EMBL" id="GBRH01193657">
    <property type="protein sequence ID" value="JAE04239.1"/>
    <property type="molecule type" value="Transcribed_RNA"/>
</dbReference>
<dbReference type="AlphaFoldDB" id="A0A0A9EZ40"/>